<feature type="signal peptide" evidence="1">
    <location>
        <begin position="1"/>
        <end position="18"/>
    </location>
</feature>
<protein>
    <submittedName>
        <fullName evidence="2">Uncharacterized protein</fullName>
    </submittedName>
</protein>
<keyword evidence="3" id="KW-1185">Reference proteome</keyword>
<keyword evidence="1" id="KW-0732">Signal</keyword>
<dbReference type="eggNOG" id="ENOG50346XR">
    <property type="taxonomic scope" value="Bacteria"/>
</dbReference>
<reference evidence="2 3" key="1">
    <citation type="journal article" date="2011" name="J. Bacteriol.">
        <title>Genome sequence of the algicidal bacterium Kordia algicida OT-1.</title>
        <authorList>
            <person name="Lee H.S."/>
            <person name="Kang S.G."/>
            <person name="Kwon K.K."/>
            <person name="Lee J.H."/>
            <person name="Kim S.J."/>
        </authorList>
    </citation>
    <scope>NUCLEOTIDE SEQUENCE [LARGE SCALE GENOMIC DNA]</scope>
    <source>
        <strain evidence="2 3">OT-1</strain>
    </source>
</reference>
<dbReference type="RefSeq" id="WP_007094449.1">
    <property type="nucleotide sequence ID" value="NZ_CP142125.1"/>
</dbReference>
<dbReference type="OrthoDB" id="1446280at2"/>
<dbReference type="EMBL" id="ABIB01000009">
    <property type="protein sequence ID" value="EDP95284.1"/>
    <property type="molecule type" value="Genomic_DNA"/>
</dbReference>
<dbReference type="Proteomes" id="UP000002945">
    <property type="component" value="Unassembled WGS sequence"/>
</dbReference>
<evidence type="ECO:0000313" key="2">
    <source>
        <dbReference type="EMBL" id="EDP95284.1"/>
    </source>
</evidence>
<proteinExistence type="predicted"/>
<evidence type="ECO:0000313" key="3">
    <source>
        <dbReference type="Proteomes" id="UP000002945"/>
    </source>
</evidence>
<sequence>MKKIITLFLVFSCFYCLAQQKQKETVYLLFDKTNKEKCKVLTENKGYVYLNKYRKNKKGSITEFKICGETFSIRKQGVKNIYSAQVLDTLKLIDLEYLKQKHTVSNDFKHRIFEKVYFIEKISQNKIIQYEVFWVDDFFITD</sequence>
<dbReference type="STRING" id="391587.KAOT1_09436"/>
<organism evidence="2 3">
    <name type="scientific">Kordia algicida OT-1</name>
    <dbReference type="NCBI Taxonomy" id="391587"/>
    <lineage>
        <taxon>Bacteria</taxon>
        <taxon>Pseudomonadati</taxon>
        <taxon>Bacteroidota</taxon>
        <taxon>Flavobacteriia</taxon>
        <taxon>Flavobacteriales</taxon>
        <taxon>Flavobacteriaceae</taxon>
        <taxon>Kordia</taxon>
    </lineage>
</organism>
<name>A9E3X4_9FLAO</name>
<accession>A9E3X4</accession>
<dbReference type="HOGENOM" id="CLU_1813267_0_0_10"/>
<dbReference type="AlphaFoldDB" id="A9E3X4"/>
<feature type="chain" id="PRO_5002737845" evidence="1">
    <location>
        <begin position="19"/>
        <end position="142"/>
    </location>
</feature>
<comment type="caution">
    <text evidence="2">The sequence shown here is derived from an EMBL/GenBank/DDBJ whole genome shotgun (WGS) entry which is preliminary data.</text>
</comment>
<gene>
    <name evidence="2" type="ORF">KAOT1_09436</name>
</gene>
<evidence type="ECO:0000256" key="1">
    <source>
        <dbReference type="SAM" id="SignalP"/>
    </source>
</evidence>